<organism evidence="1 2">
    <name type="scientific">Heterorhabditis bacteriophora</name>
    <name type="common">Entomopathogenic nematode worm</name>
    <dbReference type="NCBI Taxonomy" id="37862"/>
    <lineage>
        <taxon>Eukaryota</taxon>
        <taxon>Metazoa</taxon>
        <taxon>Ecdysozoa</taxon>
        <taxon>Nematoda</taxon>
        <taxon>Chromadorea</taxon>
        <taxon>Rhabditida</taxon>
        <taxon>Rhabditina</taxon>
        <taxon>Rhabditomorpha</taxon>
        <taxon>Strongyloidea</taxon>
        <taxon>Heterorhabditidae</taxon>
        <taxon>Heterorhabditis</taxon>
    </lineage>
</organism>
<proteinExistence type="predicted"/>
<reference evidence="2" key="1">
    <citation type="submission" date="2016-11" db="UniProtKB">
        <authorList>
            <consortium name="WormBaseParasite"/>
        </authorList>
    </citation>
    <scope>IDENTIFICATION</scope>
</reference>
<keyword evidence="1" id="KW-1185">Reference proteome</keyword>
<name>A0A1I7XNR5_HETBA</name>
<accession>A0A1I7XNR5</accession>
<dbReference type="WBParaSite" id="Hba_19122">
    <property type="protein sequence ID" value="Hba_19122"/>
    <property type="gene ID" value="Hba_19122"/>
</dbReference>
<evidence type="ECO:0000313" key="2">
    <source>
        <dbReference type="WBParaSite" id="Hba_19122"/>
    </source>
</evidence>
<dbReference type="AlphaFoldDB" id="A0A1I7XNR5"/>
<protein>
    <submittedName>
        <fullName evidence="2">Secreted protein</fullName>
    </submittedName>
</protein>
<dbReference type="Proteomes" id="UP000095283">
    <property type="component" value="Unplaced"/>
</dbReference>
<evidence type="ECO:0000313" key="1">
    <source>
        <dbReference type="Proteomes" id="UP000095283"/>
    </source>
</evidence>
<sequence>MFNYLSSLTVSYFGWQLLWSIRSDEFGKKKGKEMETPFSYRMEPILRCKSYCNTKSIIQKRVTIDSSLSAPMCPRCNLLPVIMSTTICSGPA</sequence>